<sequence length="444" mass="49849">MDPFKKVVWAEGMFLRPQHFQQQERYFEFHAHQRSLAAEPFFWGFRDLRLDVAALSVGKVAIQSATGLLPDGTSFSFPLQSSAPDPLHFGEGVVNQTVYLALPLKRPGTEHVVFEDNPASLARYTVSDAVVRDENSIAGEPADLQLGTPRLRLVLEKDLADGWLGVGVARVVECRSDRQLLLDSEYIPPVVCCSAFAYLMSLLNELHGLVNQRADVLADRLSQPGRGGVSEVGEFLLLQMLNRWQPFLTHLLNPSVLHPERFYGALVQIAGELATFMEASRRPGSWPHYDHDDLYGCIMPLMFLLRRGLSTVLEQNAVQIDLQIRNYGVRVGHVNDTELLRTAQFILAVHASTPPETLRTHFPTQVKIGPADKIRDLVNLHLPGVGLRLLPVAPRQIPYHAGYHYFEMDTSVELWKQLQTTGTLALHVAGEFPDLELECWAVRR</sequence>
<dbReference type="PANTHER" id="PTHR35566">
    <property type="entry name" value="BLR3599 PROTEIN"/>
    <property type="match status" value="1"/>
</dbReference>
<dbReference type="Pfam" id="PF05936">
    <property type="entry name" value="T6SS_VasE"/>
    <property type="match status" value="1"/>
</dbReference>
<dbReference type="RefSeq" id="WP_133817566.1">
    <property type="nucleotide sequence ID" value="NZ_SNZH01000002.1"/>
</dbReference>
<comment type="caution">
    <text evidence="1">The sequence shown here is derived from an EMBL/GenBank/DDBJ whole genome shotgun (WGS) entry which is preliminary data.</text>
</comment>
<reference evidence="1 2" key="1">
    <citation type="submission" date="2019-03" db="EMBL/GenBank/DDBJ databases">
        <title>Genomic Encyclopedia of Type Strains, Phase IV (KMG-IV): sequencing the most valuable type-strain genomes for metagenomic binning, comparative biology and taxonomic classification.</title>
        <authorList>
            <person name="Goeker M."/>
        </authorList>
    </citation>
    <scope>NUCLEOTIDE SEQUENCE [LARGE SCALE GENOMIC DNA]</scope>
    <source>
        <strain evidence="1 2">DSM 21667</strain>
    </source>
</reference>
<name>A0A4R6Z7S6_9GAMM</name>
<dbReference type="OrthoDB" id="9775333at2"/>
<organism evidence="1 2">
    <name type="scientific">Tahibacter aquaticus</name>
    <dbReference type="NCBI Taxonomy" id="520092"/>
    <lineage>
        <taxon>Bacteria</taxon>
        <taxon>Pseudomonadati</taxon>
        <taxon>Pseudomonadota</taxon>
        <taxon>Gammaproteobacteria</taxon>
        <taxon>Lysobacterales</taxon>
        <taxon>Rhodanobacteraceae</taxon>
        <taxon>Tahibacter</taxon>
    </lineage>
</organism>
<evidence type="ECO:0000313" key="2">
    <source>
        <dbReference type="Proteomes" id="UP000295293"/>
    </source>
</evidence>
<dbReference type="InterPro" id="IPR010263">
    <property type="entry name" value="T6SS_TssK"/>
</dbReference>
<protein>
    <submittedName>
        <fullName evidence="1">Type VI secretion system protein ImpJ</fullName>
    </submittedName>
</protein>
<dbReference type="PANTHER" id="PTHR35566:SF1">
    <property type="entry name" value="TYPE VI SECRETION SYSTEM BASEPLATE COMPONENT TSSK1"/>
    <property type="match status" value="1"/>
</dbReference>
<accession>A0A4R6Z7S6</accession>
<dbReference type="EMBL" id="SNZH01000002">
    <property type="protein sequence ID" value="TDR47861.1"/>
    <property type="molecule type" value="Genomic_DNA"/>
</dbReference>
<dbReference type="Proteomes" id="UP000295293">
    <property type="component" value="Unassembled WGS sequence"/>
</dbReference>
<gene>
    <name evidence="1" type="ORF">DFR29_102523</name>
</gene>
<proteinExistence type="predicted"/>
<keyword evidence="2" id="KW-1185">Reference proteome</keyword>
<dbReference type="NCBIfam" id="TIGR03353">
    <property type="entry name" value="VI_chp_4"/>
    <property type="match status" value="1"/>
</dbReference>
<evidence type="ECO:0000313" key="1">
    <source>
        <dbReference type="EMBL" id="TDR47861.1"/>
    </source>
</evidence>
<dbReference type="AlphaFoldDB" id="A0A4R6Z7S6"/>